<dbReference type="RefSeq" id="WP_184036123.1">
    <property type="nucleotide sequence ID" value="NZ_JACHHY010000005.1"/>
</dbReference>
<dbReference type="InterPro" id="IPR001457">
    <property type="entry name" value="NADH_UbQ/plastoQ_OxRdtase_su6"/>
</dbReference>
<feature type="transmembrane region" description="Helical" evidence="2">
    <location>
        <begin position="91"/>
        <end position="110"/>
    </location>
</feature>
<comment type="catalytic activity">
    <reaction evidence="2">
        <text>a quinone + NADH + 5 H(+)(in) = a quinol + NAD(+) + 4 H(+)(out)</text>
        <dbReference type="Rhea" id="RHEA:57888"/>
        <dbReference type="ChEBI" id="CHEBI:15378"/>
        <dbReference type="ChEBI" id="CHEBI:24646"/>
        <dbReference type="ChEBI" id="CHEBI:57540"/>
        <dbReference type="ChEBI" id="CHEBI:57945"/>
        <dbReference type="ChEBI" id="CHEBI:132124"/>
    </reaction>
</comment>
<comment type="subcellular location">
    <subcellularLocation>
        <location evidence="2">Cell membrane</location>
        <topology evidence="2">Multi-pass membrane protein</topology>
    </subcellularLocation>
</comment>
<dbReference type="Gene3D" id="1.20.120.1200">
    <property type="entry name" value="NADH-ubiquinone/plastoquinone oxidoreductase chain 6, subunit NuoJ"/>
    <property type="match status" value="1"/>
</dbReference>
<feature type="transmembrane region" description="Helical" evidence="2">
    <location>
        <begin position="55"/>
        <end position="79"/>
    </location>
</feature>
<dbReference type="EMBL" id="JACHHY010000005">
    <property type="protein sequence ID" value="MBB5017781.1"/>
    <property type="molecule type" value="Genomic_DNA"/>
</dbReference>
<evidence type="ECO:0000313" key="3">
    <source>
        <dbReference type="EMBL" id="MBB5017781.1"/>
    </source>
</evidence>
<keyword evidence="2" id="KW-1003">Cell membrane</keyword>
<dbReference type="GO" id="GO:0048038">
    <property type="term" value="F:quinone binding"/>
    <property type="evidence" value="ECO:0007669"/>
    <property type="project" value="UniProtKB-UniRule"/>
</dbReference>
<reference evidence="3 4" key="1">
    <citation type="submission" date="2020-08" db="EMBL/GenBank/DDBJ databases">
        <title>Genomic Encyclopedia of Type Strains, Phase IV (KMG-IV): sequencing the most valuable type-strain genomes for metagenomic binning, comparative biology and taxonomic classification.</title>
        <authorList>
            <person name="Goeker M."/>
        </authorList>
    </citation>
    <scope>NUCLEOTIDE SEQUENCE [LARGE SCALE GENOMIC DNA]</scope>
    <source>
        <strain evidence="3 4">DSM 27165</strain>
    </source>
</reference>
<dbReference type="AlphaFoldDB" id="A0A840MRD6"/>
<dbReference type="InterPro" id="IPR042106">
    <property type="entry name" value="Nuo/plastoQ_OxRdtase_6_NuoJ"/>
</dbReference>
<sequence length="212" mass="23024">MTFQTLIFYFLAAVLIFAAVRVITAKNPVHAALFLVLSFFNGSALWLLIQAEFLGITLVLVYVGAVMVLFLFVVMMLDINFEKLRAGFWKHLPLAGIVAGLMVVEMVAVFSSPASGLGDFNSIQTAATEDGNTKIIGKALYTQFIYPFEIAAIILLVAIVAAIALTLRGRKDAKAQDPGLQAKVKSTDRVRVIKMAAVVEQPVTVDEQKTGE</sequence>
<keyword evidence="2" id="KW-0520">NAD</keyword>
<feature type="transmembrane region" description="Helical" evidence="2">
    <location>
        <begin position="144"/>
        <end position="167"/>
    </location>
</feature>
<dbReference type="Proteomes" id="UP000575898">
    <property type="component" value="Unassembled WGS sequence"/>
</dbReference>
<feature type="transmembrane region" description="Helical" evidence="2">
    <location>
        <begin position="31"/>
        <end position="49"/>
    </location>
</feature>
<keyword evidence="2" id="KW-0812">Transmembrane</keyword>
<dbReference type="EC" id="7.1.1.-" evidence="2"/>
<accession>A0A840MRD6</accession>
<organism evidence="3 4">
    <name type="scientific">Chitinivorax tropicus</name>
    <dbReference type="NCBI Taxonomy" id="714531"/>
    <lineage>
        <taxon>Bacteria</taxon>
        <taxon>Pseudomonadati</taxon>
        <taxon>Pseudomonadota</taxon>
        <taxon>Betaproteobacteria</taxon>
        <taxon>Chitinivorax</taxon>
    </lineage>
</organism>
<comment type="function">
    <text evidence="2">NDH-1 shuttles electrons from NADH, via FMN and iron-sulfur (Fe-S) centers, to quinones in the respiratory chain. Couples the redox reaction to proton translocation (for every two electrons transferred, four hydrogen ions are translocated across the cytoplasmic membrane), and thus conserves the redox energy in a proton gradient.</text>
</comment>
<dbReference type="PANTHER" id="PTHR33269">
    <property type="entry name" value="NADH-UBIQUINONE OXIDOREDUCTASE CHAIN 6"/>
    <property type="match status" value="1"/>
</dbReference>
<protein>
    <recommendedName>
        <fullName evidence="2">NADH-quinone oxidoreductase subunit J</fullName>
        <ecNumber evidence="2">7.1.1.-</ecNumber>
    </recommendedName>
</protein>
<evidence type="ECO:0000313" key="4">
    <source>
        <dbReference type="Proteomes" id="UP000575898"/>
    </source>
</evidence>
<dbReference type="PANTHER" id="PTHR33269:SF17">
    <property type="entry name" value="NADH-UBIQUINONE OXIDOREDUCTASE CHAIN 6"/>
    <property type="match status" value="1"/>
</dbReference>
<dbReference type="Pfam" id="PF00499">
    <property type="entry name" value="Oxidored_q3"/>
    <property type="match status" value="1"/>
</dbReference>
<keyword evidence="4" id="KW-1185">Reference proteome</keyword>
<dbReference type="GO" id="GO:0005886">
    <property type="term" value="C:plasma membrane"/>
    <property type="evidence" value="ECO:0007669"/>
    <property type="project" value="UniProtKB-SubCell"/>
</dbReference>
<keyword evidence="2" id="KW-0874">Quinone</keyword>
<keyword evidence="2" id="KW-0472">Membrane</keyword>
<gene>
    <name evidence="3" type="ORF">HNQ59_001051</name>
</gene>
<keyword evidence="2" id="KW-1133">Transmembrane helix</keyword>
<name>A0A840MRD6_9PROT</name>
<dbReference type="NCBIfam" id="NF005164">
    <property type="entry name" value="PRK06638.1-4"/>
    <property type="match status" value="1"/>
</dbReference>
<proteinExistence type="inferred from homology"/>
<comment type="similarity">
    <text evidence="1 2">Belongs to the complex I subunit 6 family.</text>
</comment>
<evidence type="ECO:0000256" key="2">
    <source>
        <dbReference type="RuleBase" id="RU004429"/>
    </source>
</evidence>
<feature type="transmembrane region" description="Helical" evidence="2">
    <location>
        <begin position="6"/>
        <end position="24"/>
    </location>
</feature>
<dbReference type="GO" id="GO:0008137">
    <property type="term" value="F:NADH dehydrogenase (ubiquinone) activity"/>
    <property type="evidence" value="ECO:0007669"/>
    <property type="project" value="UniProtKB-UniRule"/>
</dbReference>
<comment type="caution">
    <text evidence="3">The sequence shown here is derived from an EMBL/GenBank/DDBJ whole genome shotgun (WGS) entry which is preliminary data.</text>
</comment>
<evidence type="ECO:0000256" key="1">
    <source>
        <dbReference type="ARBA" id="ARBA00005698"/>
    </source>
</evidence>